<protein>
    <recommendedName>
        <fullName evidence="3">N-acetyltransferase domain-containing protein</fullName>
    </recommendedName>
</protein>
<gene>
    <name evidence="1" type="ORF">AVEN_157709_1</name>
</gene>
<name>A0A4Y2TLH8_ARAVE</name>
<proteinExistence type="predicted"/>
<evidence type="ECO:0008006" key="3">
    <source>
        <dbReference type="Google" id="ProtNLM"/>
    </source>
</evidence>
<dbReference type="OrthoDB" id="6435313at2759"/>
<reference evidence="1 2" key="1">
    <citation type="journal article" date="2019" name="Sci. Rep.">
        <title>Orb-weaving spider Araneus ventricosus genome elucidates the spidroin gene catalogue.</title>
        <authorList>
            <person name="Kono N."/>
            <person name="Nakamura H."/>
            <person name="Ohtoshi R."/>
            <person name="Moran D.A.P."/>
            <person name="Shinohara A."/>
            <person name="Yoshida Y."/>
            <person name="Fujiwara M."/>
            <person name="Mori M."/>
            <person name="Tomita M."/>
            <person name="Arakawa K."/>
        </authorList>
    </citation>
    <scope>NUCLEOTIDE SEQUENCE [LARGE SCALE GENOMIC DNA]</scope>
</reference>
<keyword evidence="2" id="KW-1185">Reference proteome</keyword>
<dbReference type="Proteomes" id="UP000499080">
    <property type="component" value="Unassembled WGS sequence"/>
</dbReference>
<comment type="caution">
    <text evidence="1">The sequence shown here is derived from an EMBL/GenBank/DDBJ whole genome shotgun (WGS) entry which is preliminary data.</text>
</comment>
<evidence type="ECO:0000313" key="2">
    <source>
        <dbReference type="Proteomes" id="UP000499080"/>
    </source>
</evidence>
<dbReference type="SUPFAM" id="SSF55729">
    <property type="entry name" value="Acyl-CoA N-acyltransferases (Nat)"/>
    <property type="match status" value="1"/>
</dbReference>
<dbReference type="EMBL" id="BGPR01028666">
    <property type="protein sequence ID" value="GBN99965.1"/>
    <property type="molecule type" value="Genomic_DNA"/>
</dbReference>
<organism evidence="1 2">
    <name type="scientific">Araneus ventricosus</name>
    <name type="common">Orbweaver spider</name>
    <name type="synonym">Epeira ventricosa</name>
    <dbReference type="NCBI Taxonomy" id="182803"/>
    <lineage>
        <taxon>Eukaryota</taxon>
        <taxon>Metazoa</taxon>
        <taxon>Ecdysozoa</taxon>
        <taxon>Arthropoda</taxon>
        <taxon>Chelicerata</taxon>
        <taxon>Arachnida</taxon>
        <taxon>Araneae</taxon>
        <taxon>Araneomorphae</taxon>
        <taxon>Entelegynae</taxon>
        <taxon>Araneoidea</taxon>
        <taxon>Araneidae</taxon>
        <taxon>Araneus</taxon>
    </lineage>
</organism>
<dbReference type="InterPro" id="IPR016181">
    <property type="entry name" value="Acyl_CoA_acyltransferase"/>
</dbReference>
<evidence type="ECO:0000313" key="1">
    <source>
        <dbReference type="EMBL" id="GBN99965.1"/>
    </source>
</evidence>
<sequence>MATMAGEIPHYIIRPMKREEIPDVLQLWRETGLFEGTYSLDTWFAHDPDGFYVAVTDDCKFYFKNICDNFE</sequence>
<accession>A0A4Y2TLH8</accession>
<dbReference type="AlphaFoldDB" id="A0A4Y2TLH8"/>